<organism evidence="1 2">
    <name type="scientific">Catharanthus roseus</name>
    <name type="common">Madagascar periwinkle</name>
    <name type="synonym">Vinca rosea</name>
    <dbReference type="NCBI Taxonomy" id="4058"/>
    <lineage>
        <taxon>Eukaryota</taxon>
        <taxon>Viridiplantae</taxon>
        <taxon>Streptophyta</taxon>
        <taxon>Embryophyta</taxon>
        <taxon>Tracheophyta</taxon>
        <taxon>Spermatophyta</taxon>
        <taxon>Magnoliopsida</taxon>
        <taxon>eudicotyledons</taxon>
        <taxon>Gunneridae</taxon>
        <taxon>Pentapetalae</taxon>
        <taxon>asterids</taxon>
        <taxon>lamiids</taxon>
        <taxon>Gentianales</taxon>
        <taxon>Apocynaceae</taxon>
        <taxon>Rauvolfioideae</taxon>
        <taxon>Vinceae</taxon>
        <taxon>Catharanthinae</taxon>
        <taxon>Catharanthus</taxon>
    </lineage>
</organism>
<evidence type="ECO:0000313" key="2">
    <source>
        <dbReference type="Proteomes" id="UP001060085"/>
    </source>
</evidence>
<protein>
    <submittedName>
        <fullName evidence="1">Uncharacterized protein</fullName>
    </submittedName>
</protein>
<dbReference type="Proteomes" id="UP001060085">
    <property type="component" value="Linkage Group LG06"/>
</dbReference>
<accession>A0ACC0A7P0</accession>
<gene>
    <name evidence="1" type="ORF">M9H77_25716</name>
</gene>
<name>A0ACC0A7P0_CATRO</name>
<dbReference type="EMBL" id="CM044706">
    <property type="protein sequence ID" value="KAI5656923.1"/>
    <property type="molecule type" value="Genomic_DNA"/>
</dbReference>
<reference evidence="2" key="1">
    <citation type="journal article" date="2023" name="Nat. Plants">
        <title>Single-cell RNA sequencing provides a high-resolution roadmap for understanding the multicellular compartmentation of specialized metabolism.</title>
        <authorList>
            <person name="Sun S."/>
            <person name="Shen X."/>
            <person name="Li Y."/>
            <person name="Li Y."/>
            <person name="Wang S."/>
            <person name="Li R."/>
            <person name="Zhang H."/>
            <person name="Shen G."/>
            <person name="Guo B."/>
            <person name="Wei J."/>
            <person name="Xu J."/>
            <person name="St-Pierre B."/>
            <person name="Chen S."/>
            <person name="Sun C."/>
        </authorList>
    </citation>
    <scope>NUCLEOTIDE SEQUENCE [LARGE SCALE GENOMIC DNA]</scope>
</reference>
<proteinExistence type="predicted"/>
<keyword evidence="2" id="KW-1185">Reference proteome</keyword>
<comment type="caution">
    <text evidence="1">The sequence shown here is derived from an EMBL/GenBank/DDBJ whole genome shotgun (WGS) entry which is preliminary data.</text>
</comment>
<evidence type="ECO:0000313" key="1">
    <source>
        <dbReference type="EMBL" id="KAI5656923.1"/>
    </source>
</evidence>
<sequence length="302" mass="34539">MDFDLENPLTTTEGCQNCCSFEALFANESDHMPSNSLFLSSNSHEELRISLRRQVFSLISQAHYCYNVDPFVTYLAVNYVDRFITKTKNLKQNRWIVEIFAISSLSLAAKMMNTDISDSLSNLQRNEGCFFEFQSIHRMEALILTTLSWRMRSITPFSFFNFFISMFEIKDSSLIQALKLRASHIIFNSHHEMKLLEHKPSVIAASALLCATHELIPAEFSSFEAGIISCQYVNNEGLLKCLSVMRDMEEGCGALLSSSTLTPWSVLDQHYEASEEGDSVKRRRLNDFCSDGMYQFSQIQHC</sequence>